<sequence>MIQSTASLLGNALAHYEFVMEEPFGIAVDATDVDDATFWATASIKGNVLHIDASTAVAEQITELWERLDGFEGIDADVMVRNSLVWLLLHETQHAELGHFTLMGTARISEGHPPSFGLVSRPQMPQAFGDLPAATLAALPFCLEMQADHNAIALMVEQYSTGEWGILRKRVAAMVAMTVLIERADLDRKGNPRSHPQAATRLFQLLGYVHQLPLTPAMMEAREHGRGSLNPADIPDQSELNAYFEQVTKPCLETARHIIAQSEVSSLDDLGNDEAFFHDLDIIANNQTARFSRLQTPGAQELVRLIDHNNLIMAALNQPIPWAPTPQT</sequence>
<comment type="caution">
    <text evidence="1">The sequence shown here is derived from an EMBL/GenBank/DDBJ whole genome shotgun (WGS) entry which is preliminary data.</text>
</comment>
<evidence type="ECO:0000313" key="1">
    <source>
        <dbReference type="EMBL" id="GIT96949.1"/>
    </source>
</evidence>
<organism evidence="1 2">
    <name type="scientific">Jannaschia pagri</name>
    <dbReference type="NCBI Taxonomy" id="2829797"/>
    <lineage>
        <taxon>Bacteria</taxon>
        <taxon>Pseudomonadati</taxon>
        <taxon>Pseudomonadota</taxon>
        <taxon>Alphaproteobacteria</taxon>
        <taxon>Rhodobacterales</taxon>
        <taxon>Roseobacteraceae</taxon>
        <taxon>Jannaschia</taxon>
    </lineage>
</organism>
<reference evidence="1 2" key="1">
    <citation type="submission" date="2021-05" db="EMBL/GenBank/DDBJ databases">
        <title>Bacteria Genome sequencing.</title>
        <authorList>
            <person name="Takabe Y."/>
            <person name="Nakajima Y."/>
            <person name="Suzuki S."/>
            <person name="Shiozaki T."/>
        </authorList>
    </citation>
    <scope>NUCLEOTIDE SEQUENCE [LARGE SCALE GENOMIC DNA]</scope>
    <source>
        <strain evidence="1 2">AI_62</strain>
    </source>
</reference>
<evidence type="ECO:0000313" key="2">
    <source>
        <dbReference type="Proteomes" id="UP000786693"/>
    </source>
</evidence>
<dbReference type="Proteomes" id="UP000786693">
    <property type="component" value="Unassembled WGS sequence"/>
</dbReference>
<keyword evidence="2" id="KW-1185">Reference proteome</keyword>
<dbReference type="EMBL" id="BPFH01000009">
    <property type="protein sequence ID" value="GIT96949.1"/>
    <property type="molecule type" value="Genomic_DNA"/>
</dbReference>
<protein>
    <submittedName>
        <fullName evidence="1">Uncharacterized protein</fullName>
    </submittedName>
</protein>
<accession>A0ABQ4NRA4</accession>
<gene>
    <name evidence="1" type="ORF">JANAI62_35720</name>
</gene>
<proteinExistence type="predicted"/>
<name>A0ABQ4NRA4_9RHOB</name>